<comment type="caution">
    <text evidence="2">The sequence shown here is derived from an EMBL/GenBank/DDBJ whole genome shotgun (WGS) entry which is preliminary data.</text>
</comment>
<dbReference type="InterPro" id="IPR025680">
    <property type="entry name" value="DddI"/>
</dbReference>
<keyword evidence="3" id="KW-1185">Reference proteome</keyword>
<organism evidence="2 3">
    <name type="scientific">Stackebrandtia albiflava</name>
    <dbReference type="NCBI Taxonomy" id="406432"/>
    <lineage>
        <taxon>Bacteria</taxon>
        <taxon>Bacillati</taxon>
        <taxon>Actinomycetota</taxon>
        <taxon>Actinomycetes</taxon>
        <taxon>Glycomycetales</taxon>
        <taxon>Glycomycetaceae</taxon>
        <taxon>Stackebrandtia</taxon>
    </lineage>
</organism>
<reference evidence="2 3" key="1">
    <citation type="journal article" date="2013" name="Stand. Genomic Sci.">
        <title>Genomic Encyclopedia of Type Strains, Phase I: The one thousand microbial genomes (KMG-I) project.</title>
        <authorList>
            <person name="Kyrpides N.C."/>
            <person name="Woyke T."/>
            <person name="Eisen J.A."/>
            <person name="Garrity G."/>
            <person name="Lilburn T.G."/>
            <person name="Beck B.J."/>
            <person name="Whitman W.B."/>
            <person name="Hugenholtz P."/>
            <person name="Klenk H.P."/>
        </authorList>
    </citation>
    <scope>NUCLEOTIDE SEQUENCE [LARGE SCALE GENOMIC DNA]</scope>
    <source>
        <strain evidence="2 3">DSM 45044</strain>
    </source>
</reference>
<protein>
    <submittedName>
        <fullName evidence="2">Immunity protein Imm1 of predicted polymorphic toxin system</fullName>
    </submittedName>
</protein>
<accession>A0A562URE0</accession>
<dbReference type="AlphaFoldDB" id="A0A562URE0"/>
<dbReference type="Proteomes" id="UP000321617">
    <property type="component" value="Unassembled WGS sequence"/>
</dbReference>
<dbReference type="EMBL" id="VLLL01000008">
    <property type="protein sequence ID" value="TWJ08179.1"/>
    <property type="molecule type" value="Genomic_DNA"/>
</dbReference>
<proteinExistence type="predicted"/>
<gene>
    <name evidence="2" type="ORF">LX16_4400</name>
</gene>
<dbReference type="RefSeq" id="WP_158645685.1">
    <property type="nucleotide sequence ID" value="NZ_BAABIJ010000004.1"/>
</dbReference>
<evidence type="ECO:0000313" key="2">
    <source>
        <dbReference type="EMBL" id="TWJ08179.1"/>
    </source>
</evidence>
<name>A0A562URE0_9ACTN</name>
<dbReference type="Pfam" id="PF14430">
    <property type="entry name" value="Imm1"/>
    <property type="match status" value="1"/>
</dbReference>
<sequence length="192" mass="20847">MERAFDDFEALTNLPTAPDSPSPSGYVCRSARAGPPRHRHHVGLTVSTGYFRETLELSDHSGIDHAMDLLVSCAPVIDHNPRLTVLPSVKPLPYGAYDNQMVFDMNSAAGVAAIACSLVRGDDPGTWWTEGDRTDTDFLLSWNSGVGPECRFPASAAIPFDAARLAVHEFFDLDGGGLPGGVRWQKAPEDHW</sequence>
<evidence type="ECO:0000313" key="3">
    <source>
        <dbReference type="Proteomes" id="UP000321617"/>
    </source>
</evidence>
<evidence type="ECO:0000256" key="1">
    <source>
        <dbReference type="SAM" id="MobiDB-lite"/>
    </source>
</evidence>
<feature type="region of interest" description="Disordered" evidence="1">
    <location>
        <begin position="1"/>
        <end position="25"/>
    </location>
</feature>